<proteinExistence type="predicted"/>
<feature type="transmembrane region" description="Helical" evidence="6">
    <location>
        <begin position="231"/>
        <end position="251"/>
    </location>
</feature>
<dbReference type="GO" id="GO:0005886">
    <property type="term" value="C:plasma membrane"/>
    <property type="evidence" value="ECO:0007669"/>
    <property type="project" value="UniProtKB-SubCell"/>
</dbReference>
<feature type="transmembrane region" description="Helical" evidence="6">
    <location>
        <begin position="596"/>
        <end position="620"/>
    </location>
</feature>
<reference evidence="8" key="1">
    <citation type="journal article" date="2014" name="Int. J. Syst. Evol. Microbiol.">
        <title>Complete genome sequence of Corynebacterium casei LMG S-19264T (=DSM 44701T), isolated from a smear-ripened cheese.</title>
        <authorList>
            <consortium name="US DOE Joint Genome Institute (JGI-PGF)"/>
            <person name="Walter F."/>
            <person name="Albersmeier A."/>
            <person name="Kalinowski J."/>
            <person name="Ruckert C."/>
        </authorList>
    </citation>
    <scope>NUCLEOTIDE SEQUENCE</scope>
    <source>
        <strain evidence="8">CGMCC 1.12777</strain>
    </source>
</reference>
<evidence type="ECO:0000256" key="2">
    <source>
        <dbReference type="ARBA" id="ARBA00022475"/>
    </source>
</evidence>
<dbReference type="PROSITE" id="PS50156">
    <property type="entry name" value="SSD"/>
    <property type="match status" value="2"/>
</dbReference>
<sequence>MAKLLYKLGKWAVDHKKSVFGTTIGILIILAIFAGTLGPKFNEDMSIPGSESVKAMTIINKEFSSGQGSSGAQTQIIFKAPKDKTLTSTSVNTSISKALETIQKNKAVASVAAPSQLKNLTQDQKIGYAVVTFKDQAPDVSDASKDIILDNVKKIRDAGIQAELSGDIDFSKSSSGSTEAIGIIVALIILSITFLSFLVGIMPILTSVFGLGISLLLILLGSRVIDMPSVSLTLAAMLGLAVGIDYSLFILNRFRKQLSEGHSVKEAIAIANGTSGSAVVFAGLTVIIAMVGLCVVNIPFLTIMGLGAALSVFFAVLVAVIFVPAVLAMFGNKLGPDRKNRFLQWVTFSRKRKPNSNSKSNAWGRFVTKRPLLKALLGIAILVVISLPMGHMHLGLPDDSQQPKDSTTRKAYDLFSEAYGEGYHSSLAIVLETTKETAHPKQAVSELQDTLGSLKNVQMVNPAVPNKSGNHYMISVMPKTGPNDTKTNDLVKTIRDKAKSIEKENHVKIMVTGQTAVSIDLTNSLNKAIPLFASIIVGLAFILLVVVFRSILVPLKAVLGFVLSLVASLGFVIFVIQDGHLTQLFGVSATGPILNFLPIFLIGILFGLAMDYEVFLVSRIREEYVHKGNAHKAILAGIKESGGVVTAAALIMISVFVGFMLTPDVMIKSMGMAFTFGVFFDAFIVRMTIVPAVMTLMGDAAWYLPKWLDKILPNFDIEGEAIMREVKGK</sequence>
<feature type="transmembrane region" description="Helical" evidence="6">
    <location>
        <begin position="641"/>
        <end position="661"/>
    </location>
</feature>
<evidence type="ECO:0000259" key="7">
    <source>
        <dbReference type="PROSITE" id="PS50156"/>
    </source>
</evidence>
<keyword evidence="2" id="KW-1003">Cell membrane</keyword>
<evidence type="ECO:0000256" key="5">
    <source>
        <dbReference type="ARBA" id="ARBA00023136"/>
    </source>
</evidence>
<gene>
    <name evidence="8" type="primary">ydfJ</name>
    <name evidence="8" type="ORF">GCM10007096_23940</name>
</gene>
<organism evidence="8 9">
    <name type="scientific">Pullulanibacillus pueri</name>
    <dbReference type="NCBI Taxonomy" id="1437324"/>
    <lineage>
        <taxon>Bacteria</taxon>
        <taxon>Bacillati</taxon>
        <taxon>Bacillota</taxon>
        <taxon>Bacilli</taxon>
        <taxon>Bacillales</taxon>
        <taxon>Sporolactobacillaceae</taxon>
        <taxon>Pullulanibacillus</taxon>
    </lineage>
</organism>
<dbReference type="RefSeq" id="WP_188497605.1">
    <property type="nucleotide sequence ID" value="NZ_BMFV01000017.1"/>
</dbReference>
<dbReference type="PANTHER" id="PTHR33406">
    <property type="entry name" value="MEMBRANE PROTEIN MJ1562-RELATED"/>
    <property type="match status" value="1"/>
</dbReference>
<evidence type="ECO:0000313" key="8">
    <source>
        <dbReference type="EMBL" id="GGH83290.1"/>
    </source>
</evidence>
<keyword evidence="4 6" id="KW-1133">Transmembrane helix</keyword>
<comment type="subcellular location">
    <subcellularLocation>
        <location evidence="1">Cell membrane</location>
        <topology evidence="1">Multi-pass membrane protein</topology>
    </subcellularLocation>
</comment>
<feature type="transmembrane region" description="Helical" evidence="6">
    <location>
        <begin position="20"/>
        <end position="38"/>
    </location>
</feature>
<name>A0A8J2ZWD6_9BACL</name>
<evidence type="ECO:0000256" key="6">
    <source>
        <dbReference type="SAM" id="Phobius"/>
    </source>
</evidence>
<feature type="transmembrane region" description="Helical" evidence="6">
    <location>
        <begin position="180"/>
        <end position="201"/>
    </location>
</feature>
<comment type="caution">
    <text evidence="8">The sequence shown here is derived from an EMBL/GenBank/DDBJ whole genome shotgun (WGS) entry which is preliminary data.</text>
</comment>
<feature type="transmembrane region" description="Helical" evidence="6">
    <location>
        <begin position="673"/>
        <end position="697"/>
    </location>
</feature>
<dbReference type="InterPro" id="IPR000731">
    <property type="entry name" value="SSD"/>
</dbReference>
<keyword evidence="9" id="KW-1185">Reference proteome</keyword>
<dbReference type="PANTHER" id="PTHR33406:SF13">
    <property type="entry name" value="MEMBRANE PROTEIN YDFJ"/>
    <property type="match status" value="1"/>
</dbReference>
<feature type="domain" description="SSD" evidence="7">
    <location>
        <begin position="527"/>
        <end position="696"/>
    </location>
</feature>
<dbReference type="AlphaFoldDB" id="A0A8J2ZWD6"/>
<evidence type="ECO:0000256" key="3">
    <source>
        <dbReference type="ARBA" id="ARBA00022692"/>
    </source>
</evidence>
<feature type="transmembrane region" description="Helical" evidence="6">
    <location>
        <begin position="208"/>
        <end position="225"/>
    </location>
</feature>
<dbReference type="Pfam" id="PF03176">
    <property type="entry name" value="MMPL"/>
    <property type="match status" value="2"/>
</dbReference>
<keyword evidence="3 6" id="KW-0812">Transmembrane</keyword>
<accession>A0A8J2ZWD6</accession>
<evidence type="ECO:0000313" key="9">
    <source>
        <dbReference type="Proteomes" id="UP000656813"/>
    </source>
</evidence>
<dbReference type="SUPFAM" id="SSF82866">
    <property type="entry name" value="Multidrug efflux transporter AcrB transmembrane domain"/>
    <property type="match status" value="2"/>
</dbReference>
<feature type="transmembrane region" description="Helical" evidence="6">
    <location>
        <begin position="528"/>
        <end position="548"/>
    </location>
</feature>
<dbReference type="Proteomes" id="UP000656813">
    <property type="component" value="Unassembled WGS sequence"/>
</dbReference>
<feature type="transmembrane region" description="Helical" evidence="6">
    <location>
        <begin position="555"/>
        <end position="576"/>
    </location>
</feature>
<feature type="domain" description="SSD" evidence="7">
    <location>
        <begin position="195"/>
        <end position="329"/>
    </location>
</feature>
<dbReference type="Gene3D" id="1.20.1640.10">
    <property type="entry name" value="Multidrug efflux transporter AcrB transmembrane domain"/>
    <property type="match status" value="2"/>
</dbReference>
<evidence type="ECO:0000256" key="4">
    <source>
        <dbReference type="ARBA" id="ARBA00022989"/>
    </source>
</evidence>
<feature type="transmembrane region" description="Helical" evidence="6">
    <location>
        <begin position="306"/>
        <end position="331"/>
    </location>
</feature>
<dbReference type="InterPro" id="IPR004869">
    <property type="entry name" value="MMPL_dom"/>
</dbReference>
<protein>
    <submittedName>
        <fullName evidence="8">Membrane protein YdfJ</fullName>
    </submittedName>
</protein>
<feature type="transmembrane region" description="Helical" evidence="6">
    <location>
        <begin position="278"/>
        <end position="300"/>
    </location>
</feature>
<evidence type="ECO:0000256" key="1">
    <source>
        <dbReference type="ARBA" id="ARBA00004651"/>
    </source>
</evidence>
<feature type="transmembrane region" description="Helical" evidence="6">
    <location>
        <begin position="375"/>
        <end position="394"/>
    </location>
</feature>
<dbReference type="InterPro" id="IPR050545">
    <property type="entry name" value="Mycobact_MmpL"/>
</dbReference>
<dbReference type="EMBL" id="BMFV01000017">
    <property type="protein sequence ID" value="GGH83290.1"/>
    <property type="molecule type" value="Genomic_DNA"/>
</dbReference>
<keyword evidence="5 6" id="KW-0472">Membrane</keyword>
<reference evidence="8" key="2">
    <citation type="submission" date="2020-09" db="EMBL/GenBank/DDBJ databases">
        <authorList>
            <person name="Sun Q."/>
            <person name="Zhou Y."/>
        </authorList>
    </citation>
    <scope>NUCLEOTIDE SEQUENCE</scope>
    <source>
        <strain evidence="8">CGMCC 1.12777</strain>
    </source>
</reference>